<proteinExistence type="predicted"/>
<keyword evidence="1" id="KW-0732">Signal</keyword>
<dbReference type="PROSITE" id="PS51257">
    <property type="entry name" value="PROKAR_LIPOPROTEIN"/>
    <property type="match status" value="1"/>
</dbReference>
<evidence type="ECO:0000256" key="1">
    <source>
        <dbReference type="SAM" id="SignalP"/>
    </source>
</evidence>
<reference evidence="2" key="2">
    <citation type="submission" date="2020-09" db="EMBL/GenBank/DDBJ databases">
        <authorList>
            <person name="Sun Q."/>
            <person name="Sedlacek I."/>
        </authorList>
    </citation>
    <scope>NUCLEOTIDE SEQUENCE</scope>
    <source>
        <strain evidence="2">CCM 8711</strain>
    </source>
</reference>
<name>A0A917N4Q7_9SPHI</name>
<sequence>MKSAHFKLFLFAFMMTVFACTNNRDKNDSASITLIEVATGYCHGDCSFTAIQIDKLSNYKYYGGTNAPTAGARVPRVLNLYYST</sequence>
<organism evidence="2 3">
    <name type="scientific">Mucilaginibacter galii</name>
    <dbReference type="NCBI Taxonomy" id="2005073"/>
    <lineage>
        <taxon>Bacteria</taxon>
        <taxon>Pseudomonadati</taxon>
        <taxon>Bacteroidota</taxon>
        <taxon>Sphingobacteriia</taxon>
        <taxon>Sphingobacteriales</taxon>
        <taxon>Sphingobacteriaceae</taxon>
        <taxon>Mucilaginibacter</taxon>
    </lineage>
</organism>
<evidence type="ECO:0000313" key="2">
    <source>
        <dbReference type="EMBL" id="GGI52387.1"/>
    </source>
</evidence>
<keyword evidence="3" id="KW-1185">Reference proteome</keyword>
<evidence type="ECO:0000313" key="3">
    <source>
        <dbReference type="Proteomes" id="UP000662074"/>
    </source>
</evidence>
<feature type="chain" id="PRO_5037456517" description="Omp28-related outer membrane protein" evidence="1">
    <location>
        <begin position="20"/>
        <end position="84"/>
    </location>
</feature>
<feature type="signal peptide" evidence="1">
    <location>
        <begin position="1"/>
        <end position="19"/>
    </location>
</feature>
<dbReference type="RefSeq" id="WP_188418500.1">
    <property type="nucleotide sequence ID" value="NZ_BMDO01000012.1"/>
</dbReference>
<evidence type="ECO:0008006" key="4">
    <source>
        <dbReference type="Google" id="ProtNLM"/>
    </source>
</evidence>
<gene>
    <name evidence="2" type="ORF">GCM10011425_35990</name>
</gene>
<dbReference type="Proteomes" id="UP000662074">
    <property type="component" value="Unassembled WGS sequence"/>
</dbReference>
<accession>A0A917N4Q7</accession>
<comment type="caution">
    <text evidence="2">The sequence shown here is derived from an EMBL/GenBank/DDBJ whole genome shotgun (WGS) entry which is preliminary data.</text>
</comment>
<dbReference type="EMBL" id="BMDO01000012">
    <property type="protein sequence ID" value="GGI52387.1"/>
    <property type="molecule type" value="Genomic_DNA"/>
</dbReference>
<protein>
    <recommendedName>
        <fullName evidence="4">Omp28-related outer membrane protein</fullName>
    </recommendedName>
</protein>
<reference evidence="2" key="1">
    <citation type="journal article" date="2014" name="Int. J. Syst. Evol. Microbiol.">
        <title>Complete genome sequence of Corynebacterium casei LMG S-19264T (=DSM 44701T), isolated from a smear-ripened cheese.</title>
        <authorList>
            <consortium name="US DOE Joint Genome Institute (JGI-PGF)"/>
            <person name="Walter F."/>
            <person name="Albersmeier A."/>
            <person name="Kalinowski J."/>
            <person name="Ruckert C."/>
        </authorList>
    </citation>
    <scope>NUCLEOTIDE SEQUENCE</scope>
    <source>
        <strain evidence="2">CCM 8711</strain>
    </source>
</reference>
<dbReference type="AlphaFoldDB" id="A0A917N4Q7"/>